<evidence type="ECO:0008006" key="6">
    <source>
        <dbReference type="Google" id="ProtNLM"/>
    </source>
</evidence>
<feature type="repeat" description="PPR" evidence="3">
    <location>
        <begin position="217"/>
        <end position="251"/>
    </location>
</feature>
<dbReference type="NCBIfam" id="TIGR00756">
    <property type="entry name" value="PPR"/>
    <property type="match status" value="4"/>
</dbReference>
<evidence type="ECO:0000256" key="3">
    <source>
        <dbReference type="PROSITE-ProRule" id="PRU00708"/>
    </source>
</evidence>
<dbReference type="Gene3D" id="1.25.40.10">
    <property type="entry name" value="Tetratricopeptide repeat domain"/>
    <property type="match status" value="2"/>
</dbReference>
<keyword evidence="2" id="KW-0677">Repeat</keyword>
<dbReference type="Proteomes" id="UP000525078">
    <property type="component" value="Unassembled WGS sequence"/>
</dbReference>
<evidence type="ECO:0000256" key="1">
    <source>
        <dbReference type="ARBA" id="ARBA00007626"/>
    </source>
</evidence>
<name>A0A7J6FN03_CANSA</name>
<comment type="similarity">
    <text evidence="1">Belongs to the PPR family. P subfamily.</text>
</comment>
<dbReference type="InterPro" id="IPR011990">
    <property type="entry name" value="TPR-like_helical_dom_sf"/>
</dbReference>
<proteinExistence type="inferred from homology"/>
<sequence>MSSAGCLGFHDFFFEEFAMSSEIGFAICSGRLGSGGEGVVRQFQPMKNSKMILSKTLYRDYTPIVNQILATMLQNREFDTHLAALATTSHRWSSEAVSEVLRSVPRFFFRSPRSIGTQKGFRHRSPLKQRKLKEELDRFGNGVLVLGPAAYRDPNKVELGLDKALEFYYWVEDHFGFSHDEKTCREMALVLAKGNRLKALWDFLRDMSSRGCGEIVTTSTVTCLIKVLGEEGLVNEALAAFYRMKQFHCKPDVYAYNTIISALCRVGNFKKARALLEQMGLPGFRCPPDTFTYTILISSYCRYSLQTGSKKAIRRRLWEANHLFRIMLFKGFVPDVVTYNALINGCCKTCRIGRALELFEDMSQRGITPNRITYNSFIRYHSAVNEIDNAVNMLRRMQSMNHGVPSSSSYTPIIHALCETGRVLEARDFLVELVDGGSVPREYTYKLVCDALMSAGETSSLDDNFHTRIKDEILKRYKHVGKFKPVMTRRGYNDMEN</sequence>
<dbReference type="EMBL" id="JAATIP010000106">
    <property type="protein sequence ID" value="KAF4372096.1"/>
    <property type="molecule type" value="Genomic_DNA"/>
</dbReference>
<evidence type="ECO:0000313" key="5">
    <source>
        <dbReference type="Proteomes" id="UP000525078"/>
    </source>
</evidence>
<accession>A0A7J6FN03</accession>
<comment type="caution">
    <text evidence="4">The sequence shown here is derived from an EMBL/GenBank/DDBJ whole genome shotgun (WGS) entry which is preliminary data.</text>
</comment>
<feature type="repeat" description="PPR" evidence="3">
    <location>
        <begin position="406"/>
        <end position="440"/>
    </location>
</feature>
<evidence type="ECO:0000313" key="4">
    <source>
        <dbReference type="EMBL" id="KAF4372096.1"/>
    </source>
</evidence>
<feature type="repeat" description="PPR" evidence="3">
    <location>
        <begin position="335"/>
        <end position="369"/>
    </location>
</feature>
<dbReference type="InterPro" id="IPR002885">
    <property type="entry name" value="PPR_rpt"/>
</dbReference>
<dbReference type="PANTHER" id="PTHR47447:SF28">
    <property type="entry name" value="PENTACOTRIPEPTIDE-REPEAT REGION OF PRORP DOMAIN-CONTAINING PROTEIN"/>
    <property type="match status" value="1"/>
</dbReference>
<dbReference type="PROSITE" id="PS51375">
    <property type="entry name" value="PPR"/>
    <property type="match status" value="4"/>
</dbReference>
<feature type="repeat" description="PPR" evidence="3">
    <location>
        <begin position="252"/>
        <end position="286"/>
    </location>
</feature>
<dbReference type="Pfam" id="PF01535">
    <property type="entry name" value="PPR"/>
    <property type="match status" value="2"/>
</dbReference>
<gene>
    <name evidence="4" type="ORF">F8388_000312</name>
</gene>
<dbReference type="PANTHER" id="PTHR47447">
    <property type="entry name" value="OS03G0856100 PROTEIN"/>
    <property type="match status" value="1"/>
</dbReference>
<reference evidence="4 5" key="1">
    <citation type="journal article" date="2020" name="bioRxiv">
        <title>Sequence and annotation of 42 cannabis genomes reveals extensive copy number variation in cannabinoid synthesis and pathogen resistance genes.</title>
        <authorList>
            <person name="Mckernan K.J."/>
            <person name="Helbert Y."/>
            <person name="Kane L.T."/>
            <person name="Ebling H."/>
            <person name="Zhang L."/>
            <person name="Liu B."/>
            <person name="Eaton Z."/>
            <person name="Mclaughlin S."/>
            <person name="Kingan S."/>
            <person name="Baybayan P."/>
            <person name="Concepcion G."/>
            <person name="Jordan M."/>
            <person name="Riva A."/>
            <person name="Barbazuk W."/>
            <person name="Harkins T."/>
        </authorList>
    </citation>
    <scope>NUCLEOTIDE SEQUENCE [LARGE SCALE GENOMIC DNA]</scope>
    <source>
        <strain evidence="5">cv. Jamaican Lion 4</strain>
        <tissue evidence="4">Leaf</tissue>
    </source>
</reference>
<organism evidence="4 5">
    <name type="scientific">Cannabis sativa</name>
    <name type="common">Hemp</name>
    <name type="synonym">Marijuana</name>
    <dbReference type="NCBI Taxonomy" id="3483"/>
    <lineage>
        <taxon>Eukaryota</taxon>
        <taxon>Viridiplantae</taxon>
        <taxon>Streptophyta</taxon>
        <taxon>Embryophyta</taxon>
        <taxon>Tracheophyta</taxon>
        <taxon>Spermatophyta</taxon>
        <taxon>Magnoliopsida</taxon>
        <taxon>eudicotyledons</taxon>
        <taxon>Gunneridae</taxon>
        <taxon>Pentapetalae</taxon>
        <taxon>rosids</taxon>
        <taxon>fabids</taxon>
        <taxon>Rosales</taxon>
        <taxon>Cannabaceae</taxon>
        <taxon>Cannabis</taxon>
    </lineage>
</organism>
<dbReference type="Pfam" id="PF13041">
    <property type="entry name" value="PPR_2"/>
    <property type="match status" value="2"/>
</dbReference>
<protein>
    <recommendedName>
        <fullName evidence="6">Pentatricopeptide repeat-containing protein</fullName>
    </recommendedName>
</protein>
<dbReference type="AlphaFoldDB" id="A0A7J6FN03"/>
<evidence type="ECO:0000256" key="2">
    <source>
        <dbReference type="ARBA" id="ARBA00022737"/>
    </source>
</evidence>